<feature type="domain" description="CASTOR ACT" evidence="1">
    <location>
        <begin position="78"/>
        <end position="135"/>
    </location>
</feature>
<dbReference type="GO" id="GO:0006520">
    <property type="term" value="P:amino acid metabolic process"/>
    <property type="evidence" value="ECO:0007669"/>
    <property type="project" value="UniProtKB-ARBA"/>
</dbReference>
<dbReference type="RefSeq" id="XP_040722189.1">
    <property type="nucleotide sequence ID" value="XM_040866311.1"/>
</dbReference>
<dbReference type="OMA" id="CPRQLAN"/>
<protein>
    <recommendedName>
        <fullName evidence="1">CASTOR ACT domain-containing protein</fullName>
    </recommendedName>
</protein>
<evidence type="ECO:0000313" key="3">
    <source>
        <dbReference type="Proteomes" id="UP000193685"/>
    </source>
</evidence>
<dbReference type="Pfam" id="PF13840">
    <property type="entry name" value="ACT_7"/>
    <property type="match status" value="1"/>
</dbReference>
<dbReference type="EMBL" id="MCFI01000027">
    <property type="protein sequence ID" value="ORY75077.1"/>
    <property type="molecule type" value="Genomic_DNA"/>
</dbReference>
<comment type="caution">
    <text evidence="2">The sequence shown here is derived from an EMBL/GenBank/DDBJ whole genome shotgun (WGS) entry which is preliminary data.</text>
</comment>
<organism evidence="2 3">
    <name type="scientific">Protomyces lactucae-debilis</name>
    <dbReference type="NCBI Taxonomy" id="2754530"/>
    <lineage>
        <taxon>Eukaryota</taxon>
        <taxon>Fungi</taxon>
        <taxon>Dikarya</taxon>
        <taxon>Ascomycota</taxon>
        <taxon>Taphrinomycotina</taxon>
        <taxon>Taphrinomycetes</taxon>
        <taxon>Taphrinales</taxon>
        <taxon>Protomycetaceae</taxon>
        <taxon>Protomyces</taxon>
    </lineage>
</organism>
<dbReference type="InterPro" id="IPR051719">
    <property type="entry name" value="CASTOR_mTORC1"/>
</dbReference>
<evidence type="ECO:0000313" key="2">
    <source>
        <dbReference type="EMBL" id="ORY75077.1"/>
    </source>
</evidence>
<dbReference type="PANTHER" id="PTHR31131">
    <property type="entry name" value="CHROMOSOME 1, WHOLE GENOME SHOTGUN SEQUENCE"/>
    <property type="match status" value="1"/>
</dbReference>
<keyword evidence="3" id="KW-1185">Reference proteome</keyword>
<dbReference type="Proteomes" id="UP000193685">
    <property type="component" value="Unassembled WGS sequence"/>
</dbReference>
<dbReference type="Gene3D" id="3.30.2130.10">
    <property type="entry name" value="VC0802-like"/>
    <property type="match status" value="1"/>
</dbReference>
<dbReference type="OrthoDB" id="58529at2759"/>
<dbReference type="SUPFAM" id="SSF55021">
    <property type="entry name" value="ACT-like"/>
    <property type="match status" value="1"/>
</dbReference>
<accession>A0A1Y2EU77</accession>
<proteinExistence type="predicted"/>
<evidence type="ECO:0000259" key="1">
    <source>
        <dbReference type="Pfam" id="PF13840"/>
    </source>
</evidence>
<dbReference type="InterPro" id="IPR045865">
    <property type="entry name" value="ACT-like_dom_sf"/>
</dbReference>
<dbReference type="AlphaFoldDB" id="A0A1Y2EU77"/>
<sequence length="372" mass="40023">MTAICFLEPNLSLIHIPPAVFPHFLHGILSLCTQCPAFFNLSLTPTSISVICTEHEAERLFAPIVARLKASGASIEAQRYLAMQIDGDGISDGRKLLDLTQPLARAGVSILFMTTYFADYVLVAAQEASKVKRVLLETDFVFEDLTQSFVSHTPGLLSSFASPVITPKTRSRSTSRAADLANAGGSVNEELLKQSVEALVPHAGVNTLDFLRQCQVPVTLFKSIKLIMTGLRGPLSELLPTLTQVLLQETLPTFFSLTVAPETAPSLLLEPTLATLFGGPEKLLGAEADQVLVPISLDLQGLTTAGGSLGGYGIVCGVVEELLGRVSQSRIEKCLVAEELVMSYLSTVATGNVLLLEEDLEYIGRDSECRMM</sequence>
<dbReference type="GO" id="GO:0046394">
    <property type="term" value="P:carboxylic acid biosynthetic process"/>
    <property type="evidence" value="ECO:0007669"/>
    <property type="project" value="UniProtKB-ARBA"/>
</dbReference>
<dbReference type="GeneID" id="63782910"/>
<gene>
    <name evidence="2" type="ORF">BCR37DRAFT_193076</name>
</gene>
<dbReference type="PANTHER" id="PTHR31131:SF6">
    <property type="entry name" value="CASTOR ACT DOMAIN-CONTAINING PROTEIN"/>
    <property type="match status" value="1"/>
</dbReference>
<reference evidence="2 3" key="1">
    <citation type="submission" date="2016-07" db="EMBL/GenBank/DDBJ databases">
        <title>Pervasive Adenine N6-methylation of Active Genes in Fungi.</title>
        <authorList>
            <consortium name="DOE Joint Genome Institute"/>
            <person name="Mondo S.J."/>
            <person name="Dannebaum R.O."/>
            <person name="Kuo R.C."/>
            <person name="Labutti K."/>
            <person name="Haridas S."/>
            <person name="Kuo A."/>
            <person name="Salamov A."/>
            <person name="Ahrendt S.R."/>
            <person name="Lipzen A."/>
            <person name="Sullivan W."/>
            <person name="Andreopoulos W.B."/>
            <person name="Clum A."/>
            <person name="Lindquist E."/>
            <person name="Daum C."/>
            <person name="Ramamoorthy G.K."/>
            <person name="Gryganskyi A."/>
            <person name="Culley D."/>
            <person name="Magnuson J.K."/>
            <person name="James T.Y."/>
            <person name="O'Malley M.A."/>
            <person name="Stajich J.E."/>
            <person name="Spatafora J.W."/>
            <person name="Visel A."/>
            <person name="Grigoriev I.V."/>
        </authorList>
    </citation>
    <scope>NUCLEOTIDE SEQUENCE [LARGE SCALE GENOMIC DNA]</scope>
    <source>
        <strain evidence="2 3">12-1054</strain>
    </source>
</reference>
<dbReference type="InterPro" id="IPR027795">
    <property type="entry name" value="CASTOR_ACT_dom"/>
</dbReference>
<name>A0A1Y2EU77_PROLT</name>